<protein>
    <recommendedName>
        <fullName evidence="3">AAA family ATPase</fullName>
    </recommendedName>
</protein>
<comment type="caution">
    <text evidence="1">The sequence shown here is derived from an EMBL/GenBank/DDBJ whole genome shotgun (WGS) entry which is preliminary data.</text>
</comment>
<reference evidence="2" key="1">
    <citation type="submission" date="2016-06" db="EMBL/GenBank/DDBJ databases">
        <authorList>
            <person name="Sutton G."/>
            <person name="Brinkac L."/>
            <person name="Sanka R."/>
            <person name="Adams M."/>
            <person name="Lau E."/>
            <person name="Garcia-Basteiro A."/>
            <person name="Lopez-Varela E."/>
            <person name="Palencia S."/>
        </authorList>
    </citation>
    <scope>NUCLEOTIDE SEQUENCE [LARGE SCALE GENOMIC DNA]</scope>
    <source>
        <strain evidence="2">1274684.2</strain>
    </source>
</reference>
<accession>A0A1A3U963</accession>
<dbReference type="InterPro" id="IPR027417">
    <property type="entry name" value="P-loop_NTPase"/>
</dbReference>
<evidence type="ECO:0008006" key="3">
    <source>
        <dbReference type="Google" id="ProtNLM"/>
    </source>
</evidence>
<organism evidence="1 2">
    <name type="scientific">Mycolicibacter sinensis (strain JDM601)</name>
    <name type="common">Mycobacterium sinense</name>
    <dbReference type="NCBI Taxonomy" id="875328"/>
    <lineage>
        <taxon>Bacteria</taxon>
        <taxon>Bacillati</taxon>
        <taxon>Actinomycetota</taxon>
        <taxon>Actinomycetes</taxon>
        <taxon>Mycobacteriales</taxon>
        <taxon>Mycobacteriaceae</taxon>
        <taxon>Mycolicibacter</taxon>
    </lineage>
</organism>
<dbReference type="AlphaFoldDB" id="A0A1A3U963"/>
<proteinExistence type="predicted"/>
<evidence type="ECO:0000313" key="2">
    <source>
        <dbReference type="Proteomes" id="UP000093759"/>
    </source>
</evidence>
<dbReference type="Pfam" id="PF13481">
    <property type="entry name" value="AAA_25"/>
    <property type="match status" value="1"/>
</dbReference>
<dbReference type="EMBL" id="LZMF01000004">
    <property type="protein sequence ID" value="OBK91480.1"/>
    <property type="molecule type" value="Genomic_DNA"/>
</dbReference>
<dbReference type="Proteomes" id="UP000093759">
    <property type="component" value="Unassembled WGS sequence"/>
</dbReference>
<sequence>MVATQGGVVMDLSEFEADWADVPPPDDPWEESHKTPAGSIACRLLTRSALENLPDPQPLIDNVLDQGTSAILYGKWGTGKSFVALDWAASVATSRNWQGRTTVQRRVLYVAAEGAYGLKGRLHAWEAGWQVQIPDERFHVLPRPVNLTRPLEAAELVTVVADGGYGMVVLDTLARCMVGGDENHARDTGLVIDVMSQLREATPGGLGVVLGVHHTGKDGKTLRGSSSLEAGVDTVYSLTAEGRQITLDREKRKDGPPVDRHVLKIDPVEGTGSAVISLHFGVECSPRNDALYSAFLQHFSTTGATNTELRKVTDLSEGSYYRARDDLLKRGLLVNTGTEKRPFYKASQS</sequence>
<evidence type="ECO:0000313" key="1">
    <source>
        <dbReference type="EMBL" id="OBK91480.1"/>
    </source>
</evidence>
<name>A0A1A3U963_MYCSD</name>
<dbReference type="SUPFAM" id="SSF52540">
    <property type="entry name" value="P-loop containing nucleoside triphosphate hydrolases"/>
    <property type="match status" value="1"/>
</dbReference>
<dbReference type="Gene3D" id="3.40.50.300">
    <property type="entry name" value="P-loop containing nucleotide triphosphate hydrolases"/>
    <property type="match status" value="1"/>
</dbReference>
<gene>
    <name evidence="1" type="ORF">A5648_14050</name>
</gene>